<keyword evidence="1" id="KW-1133">Transmembrane helix</keyword>
<keyword evidence="1" id="KW-0472">Membrane</keyword>
<feature type="transmembrane region" description="Helical" evidence="1">
    <location>
        <begin position="161"/>
        <end position="183"/>
    </location>
</feature>
<feature type="transmembrane region" description="Helical" evidence="1">
    <location>
        <begin position="132"/>
        <end position="155"/>
    </location>
</feature>
<evidence type="ECO:0008006" key="3">
    <source>
        <dbReference type="Google" id="ProtNLM"/>
    </source>
</evidence>
<feature type="transmembrane region" description="Helical" evidence="1">
    <location>
        <begin position="213"/>
        <end position="236"/>
    </location>
</feature>
<sequence>MQVLSQSTLCFQTQVKGLSPLHRPLPKYGFSVHRTKSSLGIPSIQMPKKAQADDVSALPSFGASKLFSPSFFMDKGLRKSNRRNVYNAYSPSTSSVGSSMSDSERETEKLAQVSKRLEMTARYFKRLGGMGFWSQLVCTVVSAVILAFSVVITGSPTSPPTFYMTAAGIIAAFLSVFWSFGYIRLAERLQKNANNPAKAPPRADVVKNLKNGIIINIIGMAATVIGMQATVGVLVAKALTSSANPYYQGISPGYSPVLALDVFLVQACGNTLLSHFLGLLFSLELLRSVTLPPPPETVMPRVA</sequence>
<evidence type="ECO:0000256" key="1">
    <source>
        <dbReference type="SAM" id="Phobius"/>
    </source>
</evidence>
<dbReference type="Pfam" id="PF12263">
    <property type="entry name" value="DUF3611"/>
    <property type="match status" value="1"/>
</dbReference>
<protein>
    <recommendedName>
        <fullName evidence="3">Protein TIC 21, chloroplastic</fullName>
    </recommendedName>
</protein>
<dbReference type="AlphaFoldDB" id="A0A0D6QWX8"/>
<accession>A0A0D6QWX8</accession>
<feature type="transmembrane region" description="Helical" evidence="1">
    <location>
        <begin position="256"/>
        <end position="281"/>
    </location>
</feature>
<organism evidence="2">
    <name type="scientific">Araucaria cunninghamii</name>
    <name type="common">Hoop pine</name>
    <name type="synonym">Moreton Bay pine</name>
    <dbReference type="NCBI Taxonomy" id="56994"/>
    <lineage>
        <taxon>Eukaryota</taxon>
        <taxon>Viridiplantae</taxon>
        <taxon>Streptophyta</taxon>
        <taxon>Embryophyta</taxon>
        <taxon>Tracheophyta</taxon>
        <taxon>Spermatophyta</taxon>
        <taxon>Pinopsida</taxon>
        <taxon>Pinidae</taxon>
        <taxon>Conifers II</taxon>
        <taxon>Araucariales</taxon>
        <taxon>Araucariaceae</taxon>
        <taxon>Araucaria</taxon>
    </lineage>
</organism>
<dbReference type="InterPro" id="IPR022051">
    <property type="entry name" value="DUF3611"/>
</dbReference>
<proteinExistence type="predicted"/>
<dbReference type="EMBL" id="GCKF01038621">
    <property type="protein sequence ID" value="JAG96082.1"/>
    <property type="molecule type" value="Transcribed_RNA"/>
</dbReference>
<dbReference type="PANTHER" id="PTHR34548:SF2">
    <property type="entry name" value="PROTEIN TIC 21, CHLOROPLASTIC"/>
    <property type="match status" value="1"/>
</dbReference>
<dbReference type="PANTHER" id="PTHR34548">
    <property type="entry name" value="PROTEIN TIC 21, CHLOROPLASTIC"/>
    <property type="match status" value="1"/>
</dbReference>
<evidence type="ECO:0000313" key="2">
    <source>
        <dbReference type="EMBL" id="JAG96082.1"/>
    </source>
</evidence>
<name>A0A0D6QWX8_ARACU</name>
<keyword evidence="1" id="KW-0812">Transmembrane</keyword>
<reference evidence="2" key="1">
    <citation type="submission" date="2015-03" db="EMBL/GenBank/DDBJ databases">
        <title>A transcriptome of Araucaria cunninghamii, an australian fine timber species.</title>
        <authorList>
            <person name="Jing Yi C.J.Y."/>
            <person name="Yin San L.Y.S."/>
            <person name="Abdul Karim S.S."/>
            <person name="Wan Azmi N.N."/>
            <person name="Hercus R.R."/>
            <person name="Croft L.L."/>
        </authorList>
    </citation>
    <scope>NUCLEOTIDE SEQUENCE</scope>
    <source>
        <strain evidence="2">MI0301</strain>
        <tissue evidence="2">Leaf</tissue>
    </source>
</reference>